<dbReference type="Pfam" id="PF00089">
    <property type="entry name" value="Trypsin"/>
    <property type="match status" value="2"/>
</dbReference>
<dbReference type="GeneTree" id="ENSGT00940000155138"/>
<dbReference type="Proteomes" id="UP000000539">
    <property type="component" value="Unassembled WGS sequence"/>
</dbReference>
<keyword evidence="5" id="KW-0732">Signal</keyword>
<feature type="signal peptide" evidence="5">
    <location>
        <begin position="1"/>
        <end position="19"/>
    </location>
</feature>
<dbReference type="PROSITE" id="PS00134">
    <property type="entry name" value="TRYPSIN_HIS"/>
    <property type="match status" value="1"/>
</dbReference>
<dbReference type="Gene3D" id="2.40.10.10">
    <property type="entry name" value="Trypsin-like serine proteases"/>
    <property type="match status" value="3"/>
</dbReference>
<dbReference type="InterPro" id="IPR001254">
    <property type="entry name" value="Trypsin_dom"/>
</dbReference>
<keyword evidence="4" id="KW-1015">Disulfide bond</keyword>
<dbReference type="OrthoDB" id="93664at2759"/>
<dbReference type="CDD" id="cd00190">
    <property type="entry name" value="Tryp_SPc"/>
    <property type="match status" value="1"/>
</dbReference>
<protein>
    <recommendedName>
        <fullName evidence="6">Peptidase S1 domain-containing protein</fullName>
    </recommendedName>
</protein>
<dbReference type="PANTHER" id="PTHR24252">
    <property type="entry name" value="ACROSIN-RELATED"/>
    <property type="match status" value="1"/>
</dbReference>
<dbReference type="InterPro" id="IPR043504">
    <property type="entry name" value="Peptidase_S1_PA_chymotrypsin"/>
</dbReference>
<reference evidence="7" key="2">
    <citation type="submission" date="2025-09" db="UniProtKB">
        <authorList>
            <consortium name="Ensembl"/>
        </authorList>
    </citation>
    <scope>IDENTIFICATION</scope>
    <source>
        <strain evidence="7">broiler</strain>
    </source>
</reference>
<evidence type="ECO:0000256" key="4">
    <source>
        <dbReference type="ARBA" id="ARBA00023157"/>
    </source>
</evidence>
<proteinExistence type="predicted"/>
<feature type="chain" id="PRO_5036487710" description="Peptidase S1 domain-containing protein" evidence="5">
    <location>
        <begin position="20"/>
        <end position="366"/>
    </location>
</feature>
<dbReference type="AlphaFoldDB" id="A0A8V0X3B5"/>
<dbReference type="InterPro" id="IPR001314">
    <property type="entry name" value="Peptidase_S1A"/>
</dbReference>
<dbReference type="GO" id="GO:0004252">
    <property type="term" value="F:serine-type endopeptidase activity"/>
    <property type="evidence" value="ECO:0007669"/>
    <property type="project" value="InterPro"/>
</dbReference>
<dbReference type="InterPro" id="IPR018114">
    <property type="entry name" value="TRYPSIN_HIS"/>
</dbReference>
<reference evidence="7" key="1">
    <citation type="submission" date="2025-08" db="UniProtKB">
        <authorList>
            <consortium name="Ensembl"/>
        </authorList>
    </citation>
    <scope>IDENTIFICATION</scope>
    <source>
        <strain evidence="7">broiler</strain>
    </source>
</reference>
<dbReference type="GO" id="GO:0006508">
    <property type="term" value="P:proteolysis"/>
    <property type="evidence" value="ECO:0007669"/>
    <property type="project" value="UniProtKB-KW"/>
</dbReference>
<keyword evidence="3" id="KW-0720">Serine protease</keyword>
<keyword evidence="8" id="KW-1185">Reference proteome</keyword>
<dbReference type="SMART" id="SM00020">
    <property type="entry name" value="Tryp_SPc"/>
    <property type="match status" value="1"/>
</dbReference>
<dbReference type="PRINTS" id="PR00722">
    <property type="entry name" value="CHYMOTRYPSIN"/>
</dbReference>
<evidence type="ECO:0000313" key="8">
    <source>
        <dbReference type="Proteomes" id="UP000000539"/>
    </source>
</evidence>
<evidence type="ECO:0000313" key="7">
    <source>
        <dbReference type="Ensembl" id="ENSGALP00010002265.1"/>
    </source>
</evidence>
<gene>
    <name evidence="7" type="primary">LOC121108718</name>
</gene>
<keyword evidence="1" id="KW-0645">Protease</keyword>
<evidence type="ECO:0000256" key="5">
    <source>
        <dbReference type="SAM" id="SignalP"/>
    </source>
</evidence>
<dbReference type="Ensembl" id="ENSGALT00010003966.1">
    <property type="protein sequence ID" value="ENSGALP00010002265.1"/>
    <property type="gene ID" value="ENSGALG00010001737.1"/>
</dbReference>
<evidence type="ECO:0000256" key="2">
    <source>
        <dbReference type="ARBA" id="ARBA00022801"/>
    </source>
</evidence>
<organism evidence="7 8">
    <name type="scientific">Gallus gallus</name>
    <name type="common">Chicken</name>
    <dbReference type="NCBI Taxonomy" id="9031"/>
    <lineage>
        <taxon>Eukaryota</taxon>
        <taxon>Metazoa</taxon>
        <taxon>Chordata</taxon>
        <taxon>Craniata</taxon>
        <taxon>Vertebrata</taxon>
        <taxon>Euteleostomi</taxon>
        <taxon>Archelosauria</taxon>
        <taxon>Archosauria</taxon>
        <taxon>Dinosauria</taxon>
        <taxon>Saurischia</taxon>
        <taxon>Theropoda</taxon>
        <taxon>Coelurosauria</taxon>
        <taxon>Aves</taxon>
        <taxon>Neognathae</taxon>
        <taxon>Galloanserae</taxon>
        <taxon>Galliformes</taxon>
        <taxon>Phasianidae</taxon>
        <taxon>Phasianinae</taxon>
        <taxon>Gallus</taxon>
    </lineage>
</organism>
<dbReference type="InterPro" id="IPR009003">
    <property type="entry name" value="Peptidase_S1_PA"/>
</dbReference>
<dbReference type="PROSITE" id="PS50240">
    <property type="entry name" value="TRYPSIN_DOM"/>
    <property type="match status" value="1"/>
</dbReference>
<keyword evidence="2" id="KW-0378">Hydrolase</keyword>
<name>A0A8V0X3B5_CHICK</name>
<dbReference type="FunFam" id="2.40.10.10:FF:000184">
    <property type="entry name" value="Prostasin"/>
    <property type="match status" value="1"/>
</dbReference>
<evidence type="ECO:0000259" key="6">
    <source>
        <dbReference type="PROSITE" id="PS50240"/>
    </source>
</evidence>
<dbReference type="PANTHER" id="PTHR24252:SF7">
    <property type="entry name" value="HYALIN"/>
    <property type="match status" value="1"/>
</dbReference>
<evidence type="ECO:0000256" key="3">
    <source>
        <dbReference type="ARBA" id="ARBA00022825"/>
    </source>
</evidence>
<sequence>MGAPQISFVLLLIFSPTAAPLPHCDGDGREDGVRTVKASELTREQQMCGRPMAVGSRRNVGGEDAVEGQWPWQGSLLRDGTHICGVSLVAPQWVLTAAHCFQRSLDPRLYAVLLGVQELSGPWGQNRTVPLDRLLPHPAYAGEATSGDIALAQLAWPVTYGATIAPVCLPGPKLNFPAGTQCVATGWGDIGEGEDLPSPRRLQEVAVPLMAQAQCRRLYGTEMGAGRGRCGEPWGSMGGSMGLYGVSMGLYGSLWVSMGSLWGMYGSLRVSMCPCGSLWGLYGSLWAEDLPSPRRLQEVAVPLMAQAQCRRLYGTEMGAGRPPRRVRDDMICAGYPQGLRDTCKVRGGQRAKVRGQGSWGDGGMGG</sequence>
<accession>A0A8V0X3B5</accession>
<evidence type="ECO:0000256" key="1">
    <source>
        <dbReference type="ARBA" id="ARBA00022670"/>
    </source>
</evidence>
<dbReference type="SUPFAM" id="SSF50494">
    <property type="entry name" value="Trypsin-like serine proteases"/>
    <property type="match status" value="2"/>
</dbReference>
<feature type="domain" description="Peptidase S1" evidence="6">
    <location>
        <begin position="59"/>
        <end position="366"/>
    </location>
</feature>